<dbReference type="GO" id="GO:0003677">
    <property type="term" value="F:DNA binding"/>
    <property type="evidence" value="ECO:0007669"/>
    <property type="project" value="UniProtKB-KW"/>
</dbReference>
<dbReference type="PROSITE" id="PS50995">
    <property type="entry name" value="HTH_MARR_2"/>
    <property type="match status" value="1"/>
</dbReference>
<dbReference type="InterPro" id="IPR036388">
    <property type="entry name" value="WH-like_DNA-bd_sf"/>
</dbReference>
<evidence type="ECO:0000256" key="1">
    <source>
        <dbReference type="ARBA" id="ARBA00023015"/>
    </source>
</evidence>
<keyword evidence="6" id="KW-1185">Reference proteome</keyword>
<dbReference type="SUPFAM" id="SSF46785">
    <property type="entry name" value="Winged helix' DNA-binding domain"/>
    <property type="match status" value="1"/>
</dbReference>
<dbReference type="STRING" id="758825.SAMN02982985_02174"/>
<dbReference type="Gene3D" id="1.10.10.10">
    <property type="entry name" value="Winged helix-like DNA-binding domain superfamily/Winged helix DNA-binding domain"/>
    <property type="match status" value="1"/>
</dbReference>
<dbReference type="RefSeq" id="WP_093387454.1">
    <property type="nucleotide sequence ID" value="NZ_FOTW01000010.1"/>
</dbReference>
<evidence type="ECO:0000259" key="4">
    <source>
        <dbReference type="PROSITE" id="PS50995"/>
    </source>
</evidence>
<dbReference type="AlphaFoldDB" id="A0A1I4M148"/>
<keyword evidence="3" id="KW-0804">Transcription</keyword>
<dbReference type="PANTHER" id="PTHR42756">
    <property type="entry name" value="TRANSCRIPTIONAL REGULATOR, MARR"/>
    <property type="match status" value="1"/>
</dbReference>
<dbReference type="SMART" id="SM00347">
    <property type="entry name" value="HTH_MARR"/>
    <property type="match status" value="1"/>
</dbReference>
<dbReference type="GO" id="GO:0003700">
    <property type="term" value="F:DNA-binding transcription factor activity"/>
    <property type="evidence" value="ECO:0007669"/>
    <property type="project" value="InterPro"/>
</dbReference>
<organism evidence="5 6">
    <name type="scientific">Rugamonas rubra</name>
    <dbReference type="NCBI Taxonomy" id="758825"/>
    <lineage>
        <taxon>Bacteria</taxon>
        <taxon>Pseudomonadati</taxon>
        <taxon>Pseudomonadota</taxon>
        <taxon>Betaproteobacteria</taxon>
        <taxon>Burkholderiales</taxon>
        <taxon>Oxalobacteraceae</taxon>
        <taxon>Telluria group</taxon>
        <taxon>Rugamonas</taxon>
    </lineage>
</organism>
<protein>
    <submittedName>
        <fullName evidence="5">DNA-binding transcriptional regulator, MarR family</fullName>
    </submittedName>
</protein>
<dbReference type="OrthoDB" id="32523at2"/>
<evidence type="ECO:0000256" key="2">
    <source>
        <dbReference type="ARBA" id="ARBA00023125"/>
    </source>
</evidence>
<accession>A0A1I4M148</accession>
<evidence type="ECO:0000313" key="6">
    <source>
        <dbReference type="Proteomes" id="UP000199470"/>
    </source>
</evidence>
<reference evidence="5 6" key="1">
    <citation type="submission" date="2016-10" db="EMBL/GenBank/DDBJ databases">
        <authorList>
            <person name="de Groot N.N."/>
        </authorList>
    </citation>
    <scope>NUCLEOTIDE SEQUENCE [LARGE SCALE GENOMIC DNA]</scope>
    <source>
        <strain evidence="5 6">ATCC 43154</strain>
    </source>
</reference>
<dbReference type="Proteomes" id="UP000199470">
    <property type="component" value="Unassembled WGS sequence"/>
</dbReference>
<feature type="domain" description="HTH marR-type" evidence="4">
    <location>
        <begin position="28"/>
        <end position="163"/>
    </location>
</feature>
<dbReference type="InterPro" id="IPR000835">
    <property type="entry name" value="HTH_MarR-typ"/>
</dbReference>
<evidence type="ECO:0000256" key="3">
    <source>
        <dbReference type="ARBA" id="ARBA00023163"/>
    </source>
</evidence>
<dbReference type="EMBL" id="FOTW01000010">
    <property type="protein sequence ID" value="SFL96940.1"/>
    <property type="molecule type" value="Genomic_DNA"/>
</dbReference>
<dbReference type="InterPro" id="IPR036390">
    <property type="entry name" value="WH_DNA-bd_sf"/>
</dbReference>
<dbReference type="PRINTS" id="PR00598">
    <property type="entry name" value="HTHMARR"/>
</dbReference>
<dbReference type="Pfam" id="PF01047">
    <property type="entry name" value="MarR"/>
    <property type="match status" value="1"/>
</dbReference>
<dbReference type="PANTHER" id="PTHR42756:SF1">
    <property type="entry name" value="TRANSCRIPTIONAL REPRESSOR OF EMRAB OPERON"/>
    <property type="match status" value="1"/>
</dbReference>
<gene>
    <name evidence="5" type="ORF">SAMN02982985_02174</name>
</gene>
<sequence length="169" mass="18753">MKTERAADAVDRILDQWHRERPDLDVAPMATIGRLRRCALLLQRRLDDTFADFGMSSWEFDMLATLRRAGAPHRLTPTALFSALMITSGTMTHRLQRLEAAGWIVRLPNPDDARSMLVQLSEAGLQLVDRAVEAHVANEHRILAPLDSKQLAALDAGLARLLAVLEPGA</sequence>
<keyword evidence="2 5" id="KW-0238">DNA-binding</keyword>
<proteinExistence type="predicted"/>
<evidence type="ECO:0000313" key="5">
    <source>
        <dbReference type="EMBL" id="SFL96940.1"/>
    </source>
</evidence>
<name>A0A1I4M148_9BURK</name>
<keyword evidence="1" id="KW-0805">Transcription regulation</keyword>